<dbReference type="Proteomes" id="UP000477722">
    <property type="component" value="Unassembled WGS sequence"/>
</dbReference>
<evidence type="ECO:0000259" key="5">
    <source>
        <dbReference type="PROSITE" id="PS50977"/>
    </source>
</evidence>
<evidence type="ECO:0000313" key="7">
    <source>
        <dbReference type="Proteomes" id="UP000477722"/>
    </source>
</evidence>
<keyword evidence="7" id="KW-1185">Reference proteome</keyword>
<dbReference type="InterPro" id="IPR009057">
    <property type="entry name" value="Homeodomain-like_sf"/>
</dbReference>
<dbReference type="EMBL" id="JAAKZZ010000133">
    <property type="protein sequence ID" value="NGO69668.1"/>
    <property type="molecule type" value="Genomic_DNA"/>
</dbReference>
<keyword evidence="3" id="KW-0804">Transcription</keyword>
<evidence type="ECO:0000256" key="1">
    <source>
        <dbReference type="ARBA" id="ARBA00023015"/>
    </source>
</evidence>
<keyword evidence="1" id="KW-0805">Transcription regulation</keyword>
<gene>
    <name evidence="6" type="ORF">G5C65_15165</name>
</gene>
<dbReference type="SUPFAM" id="SSF48498">
    <property type="entry name" value="Tetracyclin repressor-like, C-terminal domain"/>
    <property type="match status" value="1"/>
</dbReference>
<reference evidence="6 7" key="1">
    <citation type="submission" date="2020-02" db="EMBL/GenBank/DDBJ databases">
        <title>Whole-genome analyses of novel actinobacteria.</title>
        <authorList>
            <person name="Sahin N."/>
            <person name="Tatar D."/>
        </authorList>
    </citation>
    <scope>NUCLEOTIDE SEQUENCE [LARGE SCALE GENOMIC DNA]</scope>
    <source>
        <strain evidence="6 7">SB3404</strain>
    </source>
</reference>
<dbReference type="SUPFAM" id="SSF46689">
    <property type="entry name" value="Homeodomain-like"/>
    <property type="match status" value="1"/>
</dbReference>
<sequence length="212" mass="22646">MPRQSAALDRATPEAIARAALDLVDEEGPQALNLRALAERLGVSHTTVHRRCGSTLAGLVDLCTDHLAAQLPRVPPGTPWAEGTRIRFTALYELLTRHPGLVALRGARPWLSRELLARLVEPQLAANIAAGMAPDRAVAGYRQMYLFTLGAAGFVEHRDPAGATARTRTALAALDPGEFPVLTGHLDAVLPALTDHEVFTTGLHALIEGARP</sequence>
<evidence type="ECO:0000256" key="4">
    <source>
        <dbReference type="PROSITE-ProRule" id="PRU00335"/>
    </source>
</evidence>
<evidence type="ECO:0000313" key="6">
    <source>
        <dbReference type="EMBL" id="NGO69668.1"/>
    </source>
</evidence>
<evidence type="ECO:0000256" key="3">
    <source>
        <dbReference type="ARBA" id="ARBA00023163"/>
    </source>
</evidence>
<dbReference type="Pfam" id="PF02909">
    <property type="entry name" value="TetR_C_1"/>
    <property type="match status" value="1"/>
</dbReference>
<name>A0A6G4WX31_9ACTN</name>
<dbReference type="InterPro" id="IPR004111">
    <property type="entry name" value="Repressor_TetR_C"/>
</dbReference>
<dbReference type="AlphaFoldDB" id="A0A6G4WX31"/>
<dbReference type="Gene3D" id="1.10.10.60">
    <property type="entry name" value="Homeodomain-like"/>
    <property type="match status" value="1"/>
</dbReference>
<organism evidence="6 7">
    <name type="scientific">Streptomyces boncukensis</name>
    <dbReference type="NCBI Taxonomy" id="2711219"/>
    <lineage>
        <taxon>Bacteria</taxon>
        <taxon>Bacillati</taxon>
        <taxon>Actinomycetota</taxon>
        <taxon>Actinomycetes</taxon>
        <taxon>Kitasatosporales</taxon>
        <taxon>Streptomycetaceae</taxon>
        <taxon>Streptomyces</taxon>
    </lineage>
</organism>
<keyword evidence="2 4" id="KW-0238">DNA-binding</keyword>
<protein>
    <submittedName>
        <fullName evidence="6">TetR family transcriptional regulator</fullName>
    </submittedName>
</protein>
<comment type="caution">
    <text evidence="6">The sequence shown here is derived from an EMBL/GenBank/DDBJ whole genome shotgun (WGS) entry which is preliminary data.</text>
</comment>
<dbReference type="InterPro" id="IPR001647">
    <property type="entry name" value="HTH_TetR"/>
</dbReference>
<dbReference type="PROSITE" id="PS50977">
    <property type="entry name" value="HTH_TETR_2"/>
    <property type="match status" value="1"/>
</dbReference>
<feature type="domain" description="HTH tetR-type" evidence="5">
    <location>
        <begin position="10"/>
        <end position="70"/>
    </location>
</feature>
<proteinExistence type="predicted"/>
<evidence type="ECO:0000256" key="2">
    <source>
        <dbReference type="ARBA" id="ARBA00023125"/>
    </source>
</evidence>
<accession>A0A6G4WX31</accession>
<dbReference type="Gene3D" id="1.10.357.10">
    <property type="entry name" value="Tetracycline Repressor, domain 2"/>
    <property type="match status" value="1"/>
</dbReference>
<dbReference type="InterPro" id="IPR036271">
    <property type="entry name" value="Tet_transcr_reg_TetR-rel_C_sf"/>
</dbReference>
<feature type="DNA-binding region" description="H-T-H motif" evidence="4">
    <location>
        <begin position="33"/>
        <end position="52"/>
    </location>
</feature>
<dbReference type="GO" id="GO:0003677">
    <property type="term" value="F:DNA binding"/>
    <property type="evidence" value="ECO:0007669"/>
    <property type="project" value="UniProtKB-UniRule"/>
</dbReference>
<dbReference type="GO" id="GO:0045892">
    <property type="term" value="P:negative regulation of DNA-templated transcription"/>
    <property type="evidence" value="ECO:0007669"/>
    <property type="project" value="InterPro"/>
</dbReference>
<dbReference type="RefSeq" id="WP_165299352.1">
    <property type="nucleotide sequence ID" value="NZ_JAAKZZ010000133.1"/>
</dbReference>